<evidence type="ECO:0000256" key="1">
    <source>
        <dbReference type="ARBA" id="ARBA00000381"/>
    </source>
</evidence>
<dbReference type="InterPro" id="IPR006225">
    <property type="entry name" value="PsdUridine_synth_RluC/D"/>
</dbReference>
<evidence type="ECO:0000256" key="8">
    <source>
        <dbReference type="RuleBase" id="RU362028"/>
    </source>
</evidence>
<evidence type="ECO:0000256" key="5">
    <source>
        <dbReference type="ARBA" id="ARBA00022884"/>
    </source>
</evidence>
<comment type="catalytic activity">
    <reaction evidence="8">
        <text>a uridine in RNA = a pseudouridine in RNA</text>
        <dbReference type="Rhea" id="RHEA:48348"/>
        <dbReference type="Rhea" id="RHEA-COMP:12068"/>
        <dbReference type="Rhea" id="RHEA-COMP:12069"/>
        <dbReference type="ChEBI" id="CHEBI:65314"/>
        <dbReference type="ChEBI" id="CHEBI:65315"/>
    </reaction>
</comment>
<dbReference type="Pfam" id="PF00849">
    <property type="entry name" value="PseudoU_synth_2"/>
    <property type="match status" value="1"/>
</dbReference>
<protein>
    <recommendedName>
        <fullName evidence="8">Pseudouridine synthase</fullName>
        <ecNumber evidence="8">5.4.99.-</ecNumber>
    </recommendedName>
</protein>
<dbReference type="InterPro" id="IPR036986">
    <property type="entry name" value="S4_RNA-bd_sf"/>
</dbReference>
<dbReference type="Proteomes" id="UP001556709">
    <property type="component" value="Unassembled WGS sequence"/>
</dbReference>
<dbReference type="InterPro" id="IPR006145">
    <property type="entry name" value="PsdUridine_synth_RsuA/RluA"/>
</dbReference>
<dbReference type="CDD" id="cd02869">
    <property type="entry name" value="PseudoU_synth_RluA_like"/>
    <property type="match status" value="1"/>
</dbReference>
<dbReference type="SUPFAM" id="SSF55174">
    <property type="entry name" value="Alpha-L RNA-binding motif"/>
    <property type="match status" value="1"/>
</dbReference>
<reference evidence="10 11" key="1">
    <citation type="submission" date="2024-02" db="EMBL/GenBank/DDBJ databases">
        <title>New especies of Spiribacter isolated from saline water.</title>
        <authorList>
            <person name="Leon M.J."/>
            <person name="De La Haba R."/>
            <person name="Sanchez-Porro C."/>
            <person name="Ventosa A."/>
        </authorList>
    </citation>
    <scope>NUCLEOTIDE SEQUENCE [LARGE SCALE GENOMIC DNA]</scope>
    <source>
        <strain evidence="11">ag22IC6-390</strain>
    </source>
</reference>
<evidence type="ECO:0000256" key="3">
    <source>
        <dbReference type="ARBA" id="ARBA00010876"/>
    </source>
</evidence>
<keyword evidence="11" id="KW-1185">Reference proteome</keyword>
<dbReference type="InterPro" id="IPR006224">
    <property type="entry name" value="PsdUridine_synth_RluA-like_CS"/>
</dbReference>
<dbReference type="SMART" id="SM00363">
    <property type="entry name" value="S4"/>
    <property type="match status" value="1"/>
</dbReference>
<gene>
    <name evidence="10" type="ORF">V6X73_06020</name>
</gene>
<keyword evidence="6 8" id="KW-0413">Isomerase</keyword>
<organism evidence="10 11">
    <name type="scientific">Spiribacter pallidus</name>
    <dbReference type="NCBI Taxonomy" id="1987936"/>
    <lineage>
        <taxon>Bacteria</taxon>
        <taxon>Pseudomonadati</taxon>
        <taxon>Pseudomonadota</taxon>
        <taxon>Gammaproteobacteria</taxon>
        <taxon>Chromatiales</taxon>
        <taxon>Ectothiorhodospiraceae</taxon>
        <taxon>Spiribacter</taxon>
    </lineage>
</organism>
<dbReference type="Pfam" id="PF01479">
    <property type="entry name" value="S4"/>
    <property type="match status" value="1"/>
</dbReference>
<evidence type="ECO:0000256" key="2">
    <source>
        <dbReference type="ARBA" id="ARBA00002876"/>
    </source>
</evidence>
<dbReference type="RefSeq" id="WP_367958473.1">
    <property type="nucleotide sequence ID" value="NZ_JBAKFK010000002.1"/>
</dbReference>
<dbReference type="EMBL" id="JBAKFM010000002">
    <property type="protein sequence ID" value="MEX0469277.1"/>
    <property type="molecule type" value="Genomic_DNA"/>
</dbReference>
<keyword evidence="4" id="KW-0698">rRNA processing</keyword>
<dbReference type="InterPro" id="IPR020103">
    <property type="entry name" value="PsdUridine_synth_cat_dom_sf"/>
</dbReference>
<feature type="domain" description="RNA-binding S4" evidence="9">
    <location>
        <begin position="17"/>
        <end position="75"/>
    </location>
</feature>
<evidence type="ECO:0000256" key="6">
    <source>
        <dbReference type="ARBA" id="ARBA00023235"/>
    </source>
</evidence>
<dbReference type="NCBIfam" id="TIGR00005">
    <property type="entry name" value="rluA_subfam"/>
    <property type="match status" value="1"/>
</dbReference>
<dbReference type="PANTHER" id="PTHR21600">
    <property type="entry name" value="MITOCHONDRIAL RNA PSEUDOURIDINE SYNTHASE"/>
    <property type="match status" value="1"/>
</dbReference>
<dbReference type="PROSITE" id="PS01129">
    <property type="entry name" value="PSI_RLU"/>
    <property type="match status" value="1"/>
</dbReference>
<evidence type="ECO:0000313" key="11">
    <source>
        <dbReference type="Proteomes" id="UP001556709"/>
    </source>
</evidence>
<evidence type="ECO:0000256" key="7">
    <source>
        <dbReference type="PROSITE-ProRule" id="PRU00182"/>
    </source>
</evidence>
<name>A0ABV3TCC1_9GAMM</name>
<dbReference type="PANTHER" id="PTHR21600:SF92">
    <property type="entry name" value="RIBOSOMAL LARGE SUBUNIT PSEUDOURIDINE SYNTHASE C"/>
    <property type="match status" value="1"/>
</dbReference>
<evidence type="ECO:0000256" key="4">
    <source>
        <dbReference type="ARBA" id="ARBA00022552"/>
    </source>
</evidence>
<evidence type="ECO:0000313" key="10">
    <source>
        <dbReference type="EMBL" id="MEX0469277.1"/>
    </source>
</evidence>
<dbReference type="SUPFAM" id="SSF55120">
    <property type="entry name" value="Pseudouridine synthase"/>
    <property type="match status" value="1"/>
</dbReference>
<comment type="function">
    <text evidence="2">Responsible for synthesis of pseudouridine from uracil at positions 955, 2504 and 2580 in 23S ribosomal RNA.</text>
</comment>
<comment type="catalytic activity">
    <reaction evidence="1">
        <text>uridine(955/2504/2580) in 23S rRNA = pseudouridine(955/2504/2580) in 23S rRNA</text>
        <dbReference type="Rhea" id="RHEA:42528"/>
        <dbReference type="Rhea" id="RHEA-COMP:10099"/>
        <dbReference type="Rhea" id="RHEA-COMP:10100"/>
        <dbReference type="ChEBI" id="CHEBI:65314"/>
        <dbReference type="ChEBI" id="CHEBI:65315"/>
        <dbReference type="EC" id="5.4.99.24"/>
    </reaction>
</comment>
<sequence>MNSAVRTETVPEALAGQRVDNFLLRHLKGVPRTRVYRLLRRGEVRVNGGRVKPTRRLAAGDRVRIPPVRASDNRPTTPSASVAKRLEAAILHEDERLLIIDKPSGLAVHGGSGIAYGIVEALRTLRPQCQFLDLAHRLDRDTSGCLVLAKRRSTLRAVHAAFRDGGVDKRYTALLHGDPGGQRRRVTRPLAAATGKGGERMMRVDPNGQRAETAFKRLAQYPDCALVEADLYTGRTHQIRVHAASIGHPVAMDDRYGDAAADRRLRALGLRRLFLHATSLAFDTPQGRVCVSAPLPASLTTVLERLQSGSVSTDSQ</sequence>
<dbReference type="InterPro" id="IPR002942">
    <property type="entry name" value="S4_RNA-bd"/>
</dbReference>
<dbReference type="PROSITE" id="PS50889">
    <property type="entry name" value="S4"/>
    <property type="match status" value="1"/>
</dbReference>
<comment type="caution">
    <text evidence="10">The sequence shown here is derived from an EMBL/GenBank/DDBJ whole genome shotgun (WGS) entry which is preliminary data.</text>
</comment>
<keyword evidence="5 7" id="KW-0694">RNA-binding</keyword>
<dbReference type="InterPro" id="IPR050188">
    <property type="entry name" value="RluA_PseudoU_synthase"/>
</dbReference>
<dbReference type="CDD" id="cd00165">
    <property type="entry name" value="S4"/>
    <property type="match status" value="1"/>
</dbReference>
<dbReference type="Gene3D" id="3.30.2350.10">
    <property type="entry name" value="Pseudouridine synthase"/>
    <property type="match status" value="1"/>
</dbReference>
<dbReference type="Gene3D" id="3.10.290.10">
    <property type="entry name" value="RNA-binding S4 domain"/>
    <property type="match status" value="1"/>
</dbReference>
<proteinExistence type="inferred from homology"/>
<dbReference type="EC" id="5.4.99.-" evidence="8"/>
<accession>A0ABV3TCC1</accession>
<comment type="similarity">
    <text evidence="3 8">Belongs to the pseudouridine synthase RluA family.</text>
</comment>
<evidence type="ECO:0000259" key="9">
    <source>
        <dbReference type="SMART" id="SM00363"/>
    </source>
</evidence>